<gene>
    <name evidence="2" type="ORF">NSE01_02490</name>
</gene>
<evidence type="ECO:0000313" key="3">
    <source>
        <dbReference type="Proteomes" id="UP000321464"/>
    </source>
</evidence>
<feature type="signal peptide" evidence="1">
    <location>
        <begin position="1"/>
        <end position="24"/>
    </location>
</feature>
<sequence>MSLVRKIVWSAALAALGTAEIAAAQNPACLSEREVTSLVTYALPVVMNSTMKTCSPQLSPQGYFATQGSSLVQRYAARKSAAWPEARAALIKIGGNDDKMKDVVANLSDEALQPFAEGIVSAMVAKGIKPGQCKAIERGVRLLSPLPPENTAELVTFIIVLADKPKPGSTKKSDLPICPVA</sequence>
<dbReference type="AlphaFoldDB" id="A0A512AFF9"/>
<name>A0A512AFF9_9SPHN</name>
<feature type="chain" id="PRO_5021722001" evidence="1">
    <location>
        <begin position="25"/>
        <end position="181"/>
    </location>
</feature>
<dbReference type="Proteomes" id="UP000321464">
    <property type="component" value="Unassembled WGS sequence"/>
</dbReference>
<dbReference type="EMBL" id="BJYR01000002">
    <property type="protein sequence ID" value="GEN98416.1"/>
    <property type="molecule type" value="Genomic_DNA"/>
</dbReference>
<dbReference type="OrthoDB" id="7594050at2"/>
<keyword evidence="1" id="KW-0732">Signal</keyword>
<protein>
    <submittedName>
        <fullName evidence="2">Uncharacterized protein</fullName>
    </submittedName>
</protein>
<dbReference type="RefSeq" id="WP_147157813.1">
    <property type="nucleotide sequence ID" value="NZ_BJYR01000002.1"/>
</dbReference>
<comment type="caution">
    <text evidence="2">The sequence shown here is derived from an EMBL/GenBank/DDBJ whole genome shotgun (WGS) entry which is preliminary data.</text>
</comment>
<keyword evidence="3" id="KW-1185">Reference proteome</keyword>
<reference evidence="2 3" key="1">
    <citation type="submission" date="2019-07" db="EMBL/GenBank/DDBJ databases">
        <title>Whole genome shotgun sequence of Novosphingobium sediminis NBRC 106119.</title>
        <authorList>
            <person name="Hosoyama A."/>
            <person name="Uohara A."/>
            <person name="Ohji S."/>
            <person name="Ichikawa N."/>
        </authorList>
    </citation>
    <scope>NUCLEOTIDE SEQUENCE [LARGE SCALE GENOMIC DNA]</scope>
    <source>
        <strain evidence="2 3">NBRC 106119</strain>
    </source>
</reference>
<organism evidence="2 3">
    <name type="scientific">Novosphingobium sediminis</name>
    <dbReference type="NCBI Taxonomy" id="707214"/>
    <lineage>
        <taxon>Bacteria</taxon>
        <taxon>Pseudomonadati</taxon>
        <taxon>Pseudomonadota</taxon>
        <taxon>Alphaproteobacteria</taxon>
        <taxon>Sphingomonadales</taxon>
        <taxon>Sphingomonadaceae</taxon>
        <taxon>Novosphingobium</taxon>
    </lineage>
</organism>
<accession>A0A512AFF9</accession>
<evidence type="ECO:0000313" key="2">
    <source>
        <dbReference type="EMBL" id="GEN98416.1"/>
    </source>
</evidence>
<evidence type="ECO:0000256" key="1">
    <source>
        <dbReference type="SAM" id="SignalP"/>
    </source>
</evidence>
<proteinExistence type="predicted"/>